<feature type="domain" description="Treble clef zinc finger" evidence="1">
    <location>
        <begin position="11"/>
        <end position="69"/>
    </location>
</feature>
<gene>
    <name evidence="2" type="ORF">DL07_06625</name>
</gene>
<protein>
    <recommendedName>
        <fullName evidence="1">Treble clef zinc finger domain-containing protein</fullName>
    </recommendedName>
</protein>
<feature type="domain" description="Treble clef zinc finger" evidence="1">
    <location>
        <begin position="254"/>
        <end position="298"/>
    </location>
</feature>
<dbReference type="PANTHER" id="PTHR37317">
    <property type="entry name" value="BLR8090 PROTEIN"/>
    <property type="match status" value="1"/>
</dbReference>
<dbReference type="PANTHER" id="PTHR37317:SF1">
    <property type="entry name" value="ZINC-RIBBON DOMAIN-CONTAINING PROTEIN-RELATED"/>
    <property type="match status" value="1"/>
</dbReference>
<dbReference type="RefSeq" id="WP_037603287.1">
    <property type="nucleotide sequence ID" value="NZ_CAXOQD010000011.1"/>
</dbReference>
<feature type="domain" description="Treble clef zinc finger" evidence="1">
    <location>
        <begin position="683"/>
        <end position="745"/>
    </location>
</feature>
<accession>A0A074IQA6</accession>
<name>A0A074IQA6_STRSL</name>
<dbReference type="InterPro" id="IPR025487">
    <property type="entry name" value="DUF4379"/>
</dbReference>
<comment type="caution">
    <text evidence="2">The sequence shown here is derived from an EMBL/GenBank/DDBJ whole genome shotgun (WGS) entry which is preliminary data.</text>
</comment>
<feature type="domain" description="Treble clef zinc finger" evidence="1">
    <location>
        <begin position="613"/>
        <end position="666"/>
    </location>
</feature>
<dbReference type="Proteomes" id="UP000027855">
    <property type="component" value="Unassembled WGS sequence"/>
</dbReference>
<evidence type="ECO:0000259" key="1">
    <source>
        <dbReference type="Pfam" id="PF14311"/>
    </source>
</evidence>
<feature type="domain" description="Treble clef zinc finger" evidence="1">
    <location>
        <begin position="394"/>
        <end position="445"/>
    </location>
</feature>
<sequence length="758" mass="89455">MSDLITDFPALLNYWDFDKNIKIDVEKITVTSKKHINWKCPTCSYEWKASVTKSYKNIQNHSKICPVCELGEVFIKGENSISARIPNFLRYINFHYENIETIQEEIDNLSFSSKRLFHFKCPTCHVGWKDVANTSKLINKHNQELVHVGCNESIHFVPYTKAYPNLRKIYLPGEQNDVEFNDLKLNDNITIPRNWKCDKCDNIFKLSIDRLISRIKRDGFYCNNCKATFDTVIKVKATPLLHTDRNLFKQFIPTLVKSNMIDSLSDILVRWQCFKCHGQYECSVIKRHFEGCPYCDNKLMLKGYNTLQETHPYLEKFWDKSNDKSISEYWHKSSECINWKCPCCNVNFHCSPNEMISRTDLENSNFQTCPNHCDWDTLVFNNDILYNFPKLQEEWSEKNGLPVHLALSHIETKKYWWKCSVCQGEYLCSIPIRKEVINSCPYCNDEQVLKGYNTIADTYPELCDLWSSKNLEKPDEVTKSAESENKIFNWICDCCDLEFKERLGIVLGVFTNNNSNSLNSICPYCNKKLPKPNETLSYVKPYLNNEWVKELNGDIDIFFYDSNALTNWVCRKCHRSFKAKISERHENDQCCPYCSFKKTAKGYNDLETTHPWLIKEWSSVNKQEMSSVRFNSTYTVWWKCPVCTGEYQQVIKEKYYRENSCPYCRNQKVLKGFNDLATTQQSLMPEWDYLNNLLIASPTEITELSNLPVWWICQENLNHRYKIQVKERMAYKKRKKRACSICKGHRRKQEHFVQLKKI</sequence>
<reference evidence="2 3" key="1">
    <citation type="submission" date="2014-04" db="EMBL/GenBank/DDBJ databases">
        <title>Variable characteristics of bacteriocin-producing Streptococcus salivarius strains isolated from Malaysian subjects.</title>
        <authorList>
            <person name="Philip K."/>
            <person name="Barbour A."/>
        </authorList>
    </citation>
    <scope>NUCLEOTIDE SEQUENCE [LARGE SCALE GENOMIC DNA]</scope>
    <source>
        <strain evidence="2 3">NU10</strain>
    </source>
</reference>
<evidence type="ECO:0000313" key="2">
    <source>
        <dbReference type="EMBL" id="KEO43818.1"/>
    </source>
</evidence>
<dbReference type="Pfam" id="PF14311">
    <property type="entry name" value="DUF4379"/>
    <property type="match status" value="6"/>
</dbReference>
<dbReference type="AlphaFoldDB" id="A0A074IQA6"/>
<proteinExistence type="predicted"/>
<organism evidence="2 3">
    <name type="scientific">Streptococcus salivarius</name>
    <dbReference type="NCBI Taxonomy" id="1304"/>
    <lineage>
        <taxon>Bacteria</taxon>
        <taxon>Bacillati</taxon>
        <taxon>Bacillota</taxon>
        <taxon>Bacilli</taxon>
        <taxon>Lactobacillales</taxon>
        <taxon>Streptococcaceae</taxon>
        <taxon>Streptococcus</taxon>
    </lineage>
</organism>
<feature type="domain" description="Treble clef zinc finger" evidence="1">
    <location>
        <begin position="545"/>
        <end position="595"/>
    </location>
</feature>
<dbReference type="InterPro" id="IPR036280">
    <property type="entry name" value="Multihaem_cyt_sf"/>
</dbReference>
<dbReference type="SUPFAM" id="SSF48695">
    <property type="entry name" value="Multiheme cytochromes"/>
    <property type="match status" value="1"/>
</dbReference>
<dbReference type="EMBL" id="JJMT01000026">
    <property type="protein sequence ID" value="KEO43818.1"/>
    <property type="molecule type" value="Genomic_DNA"/>
</dbReference>
<evidence type="ECO:0000313" key="3">
    <source>
        <dbReference type="Proteomes" id="UP000027855"/>
    </source>
</evidence>